<dbReference type="EMBL" id="CAJVQB010061426">
    <property type="protein sequence ID" value="CAG8839854.1"/>
    <property type="molecule type" value="Genomic_DNA"/>
</dbReference>
<comment type="caution">
    <text evidence="1">The sequence shown here is derived from an EMBL/GenBank/DDBJ whole genome shotgun (WGS) entry which is preliminary data.</text>
</comment>
<sequence>AWIRPDVKSYNIMGNIYYLFEDRLEDIGEALIEYFIYIKQVSRDNLLNRYLIELSISKRSSNKPANHTFAVQRQSNNSQLQRLQNTSSLQRLQNTSSLQRALNTGRQAAGQITQNLIIDTFTPVQQYNDLVGGSNPFFRTQDAEISSQSAQFSMDLFLGFSFT</sequence>
<organism evidence="1 2">
    <name type="scientific">Gigaspora margarita</name>
    <dbReference type="NCBI Taxonomy" id="4874"/>
    <lineage>
        <taxon>Eukaryota</taxon>
        <taxon>Fungi</taxon>
        <taxon>Fungi incertae sedis</taxon>
        <taxon>Mucoromycota</taxon>
        <taxon>Glomeromycotina</taxon>
        <taxon>Glomeromycetes</taxon>
        <taxon>Diversisporales</taxon>
        <taxon>Gigasporaceae</taxon>
        <taxon>Gigaspora</taxon>
    </lineage>
</organism>
<proteinExistence type="predicted"/>
<protein>
    <submittedName>
        <fullName evidence="1">33276_t:CDS:1</fullName>
    </submittedName>
</protein>
<feature type="non-terminal residue" evidence="1">
    <location>
        <position position="1"/>
    </location>
</feature>
<accession>A0ABN7WTX6</accession>
<name>A0ABN7WTX6_GIGMA</name>
<gene>
    <name evidence="1" type="ORF">GMARGA_LOCUS34637</name>
</gene>
<keyword evidence="2" id="KW-1185">Reference proteome</keyword>
<reference evidence="1 2" key="1">
    <citation type="submission" date="2021-06" db="EMBL/GenBank/DDBJ databases">
        <authorList>
            <person name="Kallberg Y."/>
            <person name="Tangrot J."/>
            <person name="Rosling A."/>
        </authorList>
    </citation>
    <scope>NUCLEOTIDE SEQUENCE [LARGE SCALE GENOMIC DNA]</scope>
    <source>
        <strain evidence="1 2">120-4 pot B 10/14</strain>
    </source>
</reference>
<evidence type="ECO:0000313" key="2">
    <source>
        <dbReference type="Proteomes" id="UP000789901"/>
    </source>
</evidence>
<dbReference type="Proteomes" id="UP000789901">
    <property type="component" value="Unassembled WGS sequence"/>
</dbReference>
<evidence type="ECO:0000313" key="1">
    <source>
        <dbReference type="EMBL" id="CAG8839854.1"/>
    </source>
</evidence>